<gene>
    <name evidence="2" type="ordered locus">Fluta_1857</name>
</gene>
<dbReference type="STRING" id="755732.Fluta_1857"/>
<dbReference type="Proteomes" id="UP000007463">
    <property type="component" value="Chromosome"/>
</dbReference>
<dbReference type="KEGG" id="fte:Fluta_1857"/>
<evidence type="ECO:0000313" key="2">
    <source>
        <dbReference type="EMBL" id="AEA43844.1"/>
    </source>
</evidence>
<reference evidence="2 3" key="1">
    <citation type="journal article" date="2011" name="Stand. Genomic Sci.">
        <title>Complete genome sequence of the gliding freshwater bacterium Fluviicola taffensis type strain (RW262).</title>
        <authorList>
            <person name="Woyke T."/>
            <person name="Chertkov O."/>
            <person name="Lapidus A."/>
            <person name="Nolan M."/>
            <person name="Lucas S."/>
            <person name="Del Rio T.G."/>
            <person name="Tice H."/>
            <person name="Cheng J.F."/>
            <person name="Tapia R."/>
            <person name="Han C."/>
            <person name="Goodwin L."/>
            <person name="Pitluck S."/>
            <person name="Liolios K."/>
            <person name="Pagani I."/>
            <person name="Ivanova N."/>
            <person name="Huntemann M."/>
            <person name="Mavromatis K."/>
            <person name="Mikhailova N."/>
            <person name="Pati A."/>
            <person name="Chen A."/>
            <person name="Palaniappan K."/>
            <person name="Land M."/>
            <person name="Hauser L."/>
            <person name="Brambilla E.M."/>
            <person name="Rohde M."/>
            <person name="Mwirichia R."/>
            <person name="Sikorski J."/>
            <person name="Tindall B.J."/>
            <person name="Goker M."/>
            <person name="Bristow J."/>
            <person name="Eisen J.A."/>
            <person name="Markowitz V."/>
            <person name="Hugenholtz P."/>
            <person name="Klenk H.P."/>
            <person name="Kyrpides N.C."/>
        </authorList>
    </citation>
    <scope>NUCLEOTIDE SEQUENCE [LARGE SCALE GENOMIC DNA]</scope>
    <source>
        <strain evidence="3">DSM 16823 / RW262 / RW262</strain>
    </source>
</reference>
<accession>F2IIY6</accession>
<organism evidence="2 3">
    <name type="scientific">Fluviicola taffensis (strain DSM 16823 / NCIMB 13979 / RW262)</name>
    <dbReference type="NCBI Taxonomy" id="755732"/>
    <lineage>
        <taxon>Bacteria</taxon>
        <taxon>Pseudomonadati</taxon>
        <taxon>Bacteroidota</taxon>
        <taxon>Flavobacteriia</taxon>
        <taxon>Flavobacteriales</taxon>
        <taxon>Crocinitomicaceae</taxon>
        <taxon>Fluviicola</taxon>
    </lineage>
</organism>
<dbReference type="AlphaFoldDB" id="F2IIY6"/>
<feature type="transmembrane region" description="Helical" evidence="1">
    <location>
        <begin position="20"/>
        <end position="37"/>
    </location>
</feature>
<dbReference type="EMBL" id="CP002542">
    <property type="protein sequence ID" value="AEA43844.1"/>
    <property type="molecule type" value="Genomic_DNA"/>
</dbReference>
<keyword evidence="1" id="KW-0812">Transmembrane</keyword>
<dbReference type="HOGENOM" id="CLU_1832211_0_0_10"/>
<keyword evidence="3" id="KW-1185">Reference proteome</keyword>
<proteinExistence type="predicted"/>
<protein>
    <submittedName>
        <fullName evidence="2">Uncharacterized protein</fullName>
    </submittedName>
</protein>
<keyword evidence="1" id="KW-0472">Membrane</keyword>
<reference evidence="3" key="2">
    <citation type="submission" date="2011-02" db="EMBL/GenBank/DDBJ databases">
        <title>The complete genome of Fluviicola taffensis DSM 16823.</title>
        <authorList>
            <consortium name="US DOE Joint Genome Institute (JGI-PGF)"/>
            <person name="Lucas S."/>
            <person name="Copeland A."/>
            <person name="Lapidus A."/>
            <person name="Bruce D."/>
            <person name="Goodwin L."/>
            <person name="Pitluck S."/>
            <person name="Kyrpides N."/>
            <person name="Mavromatis K."/>
            <person name="Ivanova N."/>
            <person name="Mikhailova N."/>
            <person name="Pagani I."/>
            <person name="Chertkov O."/>
            <person name="Detter J.C."/>
            <person name="Han C."/>
            <person name="Tapia R."/>
            <person name="Land M."/>
            <person name="Hauser L."/>
            <person name="Markowitz V."/>
            <person name="Cheng J.-F."/>
            <person name="Hugenholtz P."/>
            <person name="Woyke T."/>
            <person name="Wu D."/>
            <person name="Tindall B."/>
            <person name="Pomrenke H.G."/>
            <person name="Brambilla E."/>
            <person name="Klenk H.-P."/>
            <person name="Eisen J.A."/>
        </authorList>
    </citation>
    <scope>NUCLEOTIDE SEQUENCE [LARGE SCALE GENOMIC DNA]</scope>
    <source>
        <strain evidence="3">DSM 16823 / RW262 / RW262</strain>
    </source>
</reference>
<name>F2IIY6_FLUTR</name>
<evidence type="ECO:0000256" key="1">
    <source>
        <dbReference type="SAM" id="Phobius"/>
    </source>
</evidence>
<keyword evidence="1" id="KW-1133">Transmembrane helix</keyword>
<sequence>MDFETVVVIEPTNSMKMKLHISNWLSFSLFFFLIFSCKKKDDFLPLKTGKYQIEQTAIDQNGNINVFNYIAYGPKRMKGDYNFDIKLTDSTNFCRASFYASEQTLLGIDLITCLSGLSTSYKITYYDCSEDNLTIYYKANPYSDSTSGTVIFNLLEE</sequence>
<evidence type="ECO:0000313" key="3">
    <source>
        <dbReference type="Proteomes" id="UP000007463"/>
    </source>
</evidence>